<evidence type="ECO:0000313" key="10">
    <source>
        <dbReference type="Proteomes" id="UP000181917"/>
    </source>
</evidence>
<evidence type="ECO:0000256" key="5">
    <source>
        <dbReference type="ARBA" id="ARBA00022692"/>
    </source>
</evidence>
<reference evidence="9 10" key="1">
    <citation type="submission" date="2016-10" db="EMBL/GenBank/DDBJ databases">
        <authorList>
            <person name="de Groot N.N."/>
        </authorList>
    </citation>
    <scope>NUCLEOTIDE SEQUENCE [LARGE SCALE GENOMIC DNA]</scope>
    <source>
        <strain evidence="9 10">DSM 20117</strain>
    </source>
</reference>
<protein>
    <recommendedName>
        <fullName evidence="8">Probable membrane transporter protein</fullName>
    </recommendedName>
</protein>
<feature type="transmembrane region" description="Helical" evidence="8">
    <location>
        <begin position="225"/>
        <end position="246"/>
    </location>
</feature>
<dbReference type="Proteomes" id="UP000181917">
    <property type="component" value="Unassembled WGS sequence"/>
</dbReference>
<keyword evidence="4 8" id="KW-1003">Cell membrane</keyword>
<dbReference type="RefSeq" id="WP_074699311.1">
    <property type="nucleotide sequence ID" value="NZ_CP018863.1"/>
</dbReference>
<dbReference type="AlphaFoldDB" id="A0A1H1A6W8"/>
<dbReference type="Pfam" id="PF01925">
    <property type="entry name" value="TauE"/>
    <property type="match status" value="1"/>
</dbReference>
<dbReference type="InterPro" id="IPR002781">
    <property type="entry name" value="TM_pro_TauE-like"/>
</dbReference>
<feature type="transmembrane region" description="Helical" evidence="8">
    <location>
        <begin position="168"/>
        <end position="184"/>
    </location>
</feature>
<proteinExistence type="inferred from homology"/>
<evidence type="ECO:0000256" key="6">
    <source>
        <dbReference type="ARBA" id="ARBA00022989"/>
    </source>
</evidence>
<dbReference type="KEGG" id="acry:AC20117_13415"/>
<sequence>MTLGLLTVILVAIFLGSVAQRIAGVGFALLLSPILVMLLGAHTGIMMINICSVVSCGLIVPRVWADINWNMFWWLTIPATLGTIGGSFVAVNVPSAPLVVTVGAVVIFALGLSVMLHRASVTVRGNPPKALAGLGSGLTNSLAGVGGPTVSAYAVLARWPQREFAGTLQPYFLVICLITVGVRTWLNPSHLPQLDWWMWAALGVMIVVGIFTGEKLLRHIKDDHARVAVIIMAFVGALAALIKGLLDLNG</sequence>
<name>A0A1H1A6W8_9MICC</name>
<evidence type="ECO:0000256" key="7">
    <source>
        <dbReference type="ARBA" id="ARBA00023136"/>
    </source>
</evidence>
<comment type="subcellular location">
    <subcellularLocation>
        <location evidence="1 8">Cell membrane</location>
        <topology evidence="1 8">Multi-pass membrane protein</topology>
    </subcellularLocation>
</comment>
<dbReference type="EMBL" id="FNKH01000002">
    <property type="protein sequence ID" value="SDQ35359.1"/>
    <property type="molecule type" value="Genomic_DNA"/>
</dbReference>
<keyword evidence="10" id="KW-1185">Reference proteome</keyword>
<evidence type="ECO:0000313" key="9">
    <source>
        <dbReference type="EMBL" id="SDQ35359.1"/>
    </source>
</evidence>
<keyword evidence="3" id="KW-0813">Transport</keyword>
<feature type="transmembrane region" description="Helical" evidence="8">
    <location>
        <begin position="196"/>
        <end position="213"/>
    </location>
</feature>
<evidence type="ECO:0000256" key="2">
    <source>
        <dbReference type="ARBA" id="ARBA00009142"/>
    </source>
</evidence>
<evidence type="ECO:0000256" key="8">
    <source>
        <dbReference type="RuleBase" id="RU363041"/>
    </source>
</evidence>
<keyword evidence="7 8" id="KW-0472">Membrane</keyword>
<evidence type="ECO:0000256" key="1">
    <source>
        <dbReference type="ARBA" id="ARBA00004651"/>
    </source>
</evidence>
<keyword evidence="5 8" id="KW-0812">Transmembrane</keyword>
<evidence type="ECO:0000256" key="4">
    <source>
        <dbReference type="ARBA" id="ARBA00022475"/>
    </source>
</evidence>
<dbReference type="InterPro" id="IPR052017">
    <property type="entry name" value="TSUP"/>
</dbReference>
<feature type="transmembrane region" description="Helical" evidence="8">
    <location>
        <begin position="35"/>
        <end position="60"/>
    </location>
</feature>
<dbReference type="PANTHER" id="PTHR30269:SF37">
    <property type="entry name" value="MEMBRANE TRANSPORTER PROTEIN"/>
    <property type="match status" value="1"/>
</dbReference>
<evidence type="ECO:0000256" key="3">
    <source>
        <dbReference type="ARBA" id="ARBA00022448"/>
    </source>
</evidence>
<gene>
    <name evidence="9" type="ORF">SAMN04489742_0782</name>
</gene>
<organism evidence="9 10">
    <name type="scientific">Crystallibacter crystallopoietes</name>
    <dbReference type="NCBI Taxonomy" id="37928"/>
    <lineage>
        <taxon>Bacteria</taxon>
        <taxon>Bacillati</taxon>
        <taxon>Actinomycetota</taxon>
        <taxon>Actinomycetes</taxon>
        <taxon>Micrococcales</taxon>
        <taxon>Micrococcaceae</taxon>
        <taxon>Crystallibacter</taxon>
    </lineage>
</organism>
<feature type="transmembrane region" description="Helical" evidence="8">
    <location>
        <begin position="72"/>
        <end position="90"/>
    </location>
</feature>
<comment type="similarity">
    <text evidence="2 8">Belongs to the 4-toluene sulfonate uptake permease (TSUP) (TC 2.A.102) family.</text>
</comment>
<dbReference type="GO" id="GO:0005886">
    <property type="term" value="C:plasma membrane"/>
    <property type="evidence" value="ECO:0007669"/>
    <property type="project" value="UniProtKB-SubCell"/>
</dbReference>
<accession>A0A1H1A6W8</accession>
<keyword evidence="6 8" id="KW-1133">Transmembrane helix</keyword>
<feature type="transmembrane region" description="Helical" evidence="8">
    <location>
        <begin position="96"/>
        <end position="116"/>
    </location>
</feature>
<dbReference type="PANTHER" id="PTHR30269">
    <property type="entry name" value="TRANSMEMBRANE PROTEIN YFCA"/>
    <property type="match status" value="1"/>
</dbReference>
<dbReference type="OrthoDB" id="3872971at2"/>
<dbReference type="STRING" id="37928.SAMN04489742_0782"/>